<feature type="signal peptide" evidence="1">
    <location>
        <begin position="1"/>
        <end position="25"/>
    </location>
</feature>
<dbReference type="Proteomes" id="UP000245466">
    <property type="component" value="Unassembled WGS sequence"/>
</dbReference>
<proteinExistence type="predicted"/>
<gene>
    <name evidence="2" type="ORF">C8E01_103201</name>
</gene>
<evidence type="ECO:0000256" key="1">
    <source>
        <dbReference type="SAM" id="SignalP"/>
    </source>
</evidence>
<reference evidence="2 3" key="1">
    <citation type="submission" date="2018-04" db="EMBL/GenBank/DDBJ databases">
        <title>Genomic Encyclopedia of Type Strains, Phase IV (KMG-IV): sequencing the most valuable type-strain genomes for metagenomic binning, comparative biology and taxonomic classification.</title>
        <authorList>
            <person name="Goeker M."/>
        </authorList>
    </citation>
    <scope>NUCLEOTIDE SEQUENCE [LARGE SCALE GENOMIC DNA]</scope>
    <source>
        <strain evidence="2 3">DSM 100231</strain>
    </source>
</reference>
<organism evidence="2 3">
    <name type="scientific">Pontibacter virosus</name>
    <dbReference type="NCBI Taxonomy" id="1765052"/>
    <lineage>
        <taxon>Bacteria</taxon>
        <taxon>Pseudomonadati</taxon>
        <taxon>Bacteroidota</taxon>
        <taxon>Cytophagia</taxon>
        <taxon>Cytophagales</taxon>
        <taxon>Hymenobacteraceae</taxon>
        <taxon>Pontibacter</taxon>
    </lineage>
</organism>
<feature type="chain" id="PRO_5015788099" evidence="1">
    <location>
        <begin position="26"/>
        <end position="200"/>
    </location>
</feature>
<comment type="caution">
    <text evidence="2">The sequence shown here is derived from an EMBL/GenBank/DDBJ whole genome shotgun (WGS) entry which is preliminary data.</text>
</comment>
<keyword evidence="3" id="KW-1185">Reference proteome</keyword>
<evidence type="ECO:0000313" key="2">
    <source>
        <dbReference type="EMBL" id="PVY42335.1"/>
    </source>
</evidence>
<name>A0A2U1B0Y1_9BACT</name>
<accession>A0A2U1B0Y1</accession>
<dbReference type="AlphaFoldDB" id="A0A2U1B0Y1"/>
<dbReference type="EMBL" id="QEKI01000003">
    <property type="protein sequence ID" value="PVY42335.1"/>
    <property type="molecule type" value="Genomic_DNA"/>
</dbReference>
<keyword evidence="1" id="KW-0732">Signal</keyword>
<protein>
    <submittedName>
        <fullName evidence="2">Uncharacterized protein</fullName>
    </submittedName>
</protein>
<evidence type="ECO:0000313" key="3">
    <source>
        <dbReference type="Proteomes" id="UP000245466"/>
    </source>
</evidence>
<sequence>MYVKKIIPFLFLISLLASFTLKSNSANDLEYELNSLIRTFSNNVSEVDCERYFRKINQLKDDISQAKRDDSNDQAALRRLEKKTNNFYDFAATLTRCPNTSNELEISSFNSLLDETGLSPTLVKRNGCAAIYKVNINGFQTYYAVNSSSESKSLKIAMPGTTFTMNIMCNSVEGFSQGEILRSINTASITCSLANLMCRN</sequence>